<proteinExistence type="predicted"/>
<evidence type="ECO:0000313" key="1">
    <source>
        <dbReference type="EMBL" id="KAI3371921.1"/>
    </source>
</evidence>
<name>A0ACB8WVS9_9TELE</name>
<evidence type="ECO:0000313" key="2">
    <source>
        <dbReference type="Proteomes" id="UP000831701"/>
    </source>
</evidence>
<dbReference type="Proteomes" id="UP000831701">
    <property type="component" value="Chromosome 5"/>
</dbReference>
<sequence length="1317" mass="141716">MEESSVLTTSDDDFSGDQTPDMFTETSSVTAKFSVYSTDAPTVVASVTSSAVSGIEDEGDQTPDMFTETSSVTAKFSVYSTDAPTIVASVTSSAVSGIEDEDSSPFNLDYALSKQPPVSESVSSSTGVTERPAEAPLSTTAPATEGESSGDKATEIFTSRTSVMESVTFGEATGETETFVSVTPTSEEQGFSQEGEIIPDTESPITSEATEPTASTTGKDDDTVAENIMQSSYMTITTGPSVSDHTTVDFTTVSSSSEHKQDGFTMSTPIPSIIYHSITDQQVVIITPSGSQAKTDLTEQTPTMVLHVSKPSTSTTIIFTEDAKDEDKLFSTITDSISEGGPTPGHLTKDNIIIDADTISIVPSSSFYPTIQTEEAGGITAVTMTQELEVKEEPEGSGTDSTTFFSPTPVTLFKISATESSIPSTSSEYLLSTSKPLTVEGISSMETSSEDTVTSAPQVISATTVSTKSRSEETYDLTTPHIVISSETHTKPILTLMKDDLLGKDTADNVTESVTEIAISLTSHSQTLTETTSTSSVTPVSSEEYTVSGKEKSMTSLPTTITAKSDNSTDEALSSTISSQTIAPSVDATPYTPLSTAPSTVKPTTKASDDKSSGDGDSDEGSAVETSATTSVPSEDGWTVSHKTGSLFSTEKPTTMEHMDEKITQDHNQSMFTEGIITTTKTDQPEHISPTSPGTAGVDGSGDDIMDTTTVKSDTKTQDDETQTSEKEKLETVSPHTDGATSTPAHQETTKDHIDSISTEESISTSTVSSLHSTSKPDVMVQFVTTFVPESDTPSPEFSFEQARSEITFTHHPHSDISSEKTVLATTSPMLPMAEAAIVQTKLPPPDDSDYDKTDPYPDNETPNPDIVQSVPLHPLDSVSTTESPSEEKATTLPLVAAAITFSTSAPASVGASSSFSSESGSNSSSSEESMSTASTITLDGDVSEKITSESPSVVSTEAESGSVNSEIVSGSSENVSGEMMTTNKPKIDSMVQSLSTDEIETVFKVDPTTASKMESTRVYSTSGTMTHSEFTTMVQAQSQPVLIGSPETTLSFFSEEDDKLDSDITTAPLLTEGEPPLRWEEITILPETGLDLGHTVIGETVEIPDIDECQSNPCRNGDTETCDYGWHKFQGHCYKYFPHRRNWDTAERECRMQGAHLTSILSHEEQQFVNRLGQDYQWIGLNDKMFDSDFRWTDGRPMQYENWRPNQPDSFFSSGEDCVVMIWHEDGQWNDVPCNYHLTFTCKKGTVACSQPPLVENAHTFGKKRERYEINSLVRYQCRTGFIQRHIPTIRCRGDGRWDVPKISCMNLGMKMFIAE</sequence>
<keyword evidence="2" id="KW-1185">Reference proteome</keyword>
<dbReference type="EMBL" id="CM041535">
    <property type="protein sequence ID" value="KAI3371921.1"/>
    <property type="molecule type" value="Genomic_DNA"/>
</dbReference>
<organism evidence="1 2">
    <name type="scientific">Scortum barcoo</name>
    <name type="common">barcoo grunter</name>
    <dbReference type="NCBI Taxonomy" id="214431"/>
    <lineage>
        <taxon>Eukaryota</taxon>
        <taxon>Metazoa</taxon>
        <taxon>Chordata</taxon>
        <taxon>Craniata</taxon>
        <taxon>Vertebrata</taxon>
        <taxon>Euteleostomi</taxon>
        <taxon>Actinopterygii</taxon>
        <taxon>Neopterygii</taxon>
        <taxon>Teleostei</taxon>
        <taxon>Neoteleostei</taxon>
        <taxon>Acanthomorphata</taxon>
        <taxon>Eupercaria</taxon>
        <taxon>Centrarchiformes</taxon>
        <taxon>Terapontoidei</taxon>
        <taxon>Terapontidae</taxon>
        <taxon>Scortum</taxon>
    </lineage>
</organism>
<reference evidence="1" key="1">
    <citation type="submission" date="2022-04" db="EMBL/GenBank/DDBJ databases">
        <title>Jade perch genome.</title>
        <authorList>
            <person name="Chao B."/>
        </authorList>
    </citation>
    <scope>NUCLEOTIDE SEQUENCE</scope>
    <source>
        <strain evidence="1">CB-2022</strain>
    </source>
</reference>
<gene>
    <name evidence="1" type="ORF">L3Q82_006794</name>
</gene>
<comment type="caution">
    <text evidence="1">The sequence shown here is derived from an EMBL/GenBank/DDBJ whole genome shotgun (WGS) entry which is preliminary data.</text>
</comment>
<protein>
    <submittedName>
        <fullName evidence="1">Uncharacterized protein</fullName>
    </submittedName>
</protein>
<accession>A0ACB8WVS9</accession>